<comment type="function">
    <text evidence="5">Involved in mitochondrial fission. Acts as an adapter protein required to form mitochondrial fission complexes. Formation of these complexes is required to promote constriction and fission of the mitochondrial compartment at a late step in mitochondrial division.</text>
</comment>
<dbReference type="SUPFAM" id="SSF50978">
    <property type="entry name" value="WD40 repeat-like"/>
    <property type="match status" value="1"/>
</dbReference>
<dbReference type="InterPro" id="IPR036322">
    <property type="entry name" value="WD40_repeat_dom_sf"/>
</dbReference>
<comment type="similarity">
    <text evidence="3">Belongs to the WD repeat MDV1/CAF4 family.</text>
</comment>
<dbReference type="PROSITE" id="PS50294">
    <property type="entry name" value="WD_REPEATS_REGION"/>
    <property type="match status" value="1"/>
</dbReference>
<dbReference type="GO" id="GO:0005634">
    <property type="term" value="C:nucleus"/>
    <property type="evidence" value="ECO:0007669"/>
    <property type="project" value="TreeGrafter"/>
</dbReference>
<dbReference type="OrthoDB" id="538223at2759"/>
<organism evidence="7 8">
    <name type="scientific">Zopfia rhizophila CBS 207.26</name>
    <dbReference type="NCBI Taxonomy" id="1314779"/>
    <lineage>
        <taxon>Eukaryota</taxon>
        <taxon>Fungi</taxon>
        <taxon>Dikarya</taxon>
        <taxon>Ascomycota</taxon>
        <taxon>Pezizomycotina</taxon>
        <taxon>Dothideomycetes</taxon>
        <taxon>Dothideomycetes incertae sedis</taxon>
        <taxon>Zopfiaceae</taxon>
        <taxon>Zopfia</taxon>
    </lineage>
</organism>
<keyword evidence="1 6" id="KW-0853">WD repeat</keyword>
<dbReference type="InterPro" id="IPR001680">
    <property type="entry name" value="WD40_rpt"/>
</dbReference>
<gene>
    <name evidence="7" type="ORF">K469DRAFT_624539</name>
</gene>
<dbReference type="GO" id="GO:1990234">
    <property type="term" value="C:transferase complex"/>
    <property type="evidence" value="ECO:0007669"/>
    <property type="project" value="UniProtKB-ARBA"/>
</dbReference>
<sequence>MDEIPGWIKMLSKREGNWDACRSVLEGHSGSVSAVAFSPDGQLVASASSDSTVRVWEAATELHSASDTRFRRYTIEGIRLLVFLLVSRVLLRTASMDGRCTTVR</sequence>
<evidence type="ECO:0000256" key="6">
    <source>
        <dbReference type="PROSITE-ProRule" id="PRU00221"/>
    </source>
</evidence>
<evidence type="ECO:0000313" key="8">
    <source>
        <dbReference type="Proteomes" id="UP000800200"/>
    </source>
</evidence>
<evidence type="ECO:0000256" key="5">
    <source>
        <dbReference type="ARBA" id="ARBA00043913"/>
    </source>
</evidence>
<dbReference type="PANTHER" id="PTHR22847">
    <property type="entry name" value="WD40 REPEAT PROTEIN"/>
    <property type="match status" value="1"/>
</dbReference>
<feature type="repeat" description="WD" evidence="6">
    <location>
        <begin position="25"/>
        <end position="66"/>
    </location>
</feature>
<feature type="non-terminal residue" evidence="7">
    <location>
        <position position="104"/>
    </location>
</feature>
<evidence type="ECO:0000256" key="3">
    <source>
        <dbReference type="ARBA" id="ARBA00038415"/>
    </source>
</evidence>
<evidence type="ECO:0000256" key="2">
    <source>
        <dbReference type="ARBA" id="ARBA00022737"/>
    </source>
</evidence>
<dbReference type="AlphaFoldDB" id="A0A6A6EEA5"/>
<keyword evidence="8" id="KW-1185">Reference proteome</keyword>
<dbReference type="InterPro" id="IPR015943">
    <property type="entry name" value="WD40/YVTN_repeat-like_dom_sf"/>
</dbReference>
<evidence type="ECO:0000256" key="4">
    <source>
        <dbReference type="ARBA" id="ARBA00039789"/>
    </source>
</evidence>
<dbReference type="EMBL" id="ML994619">
    <property type="protein sequence ID" value="KAF2190074.1"/>
    <property type="molecule type" value="Genomic_DNA"/>
</dbReference>
<dbReference type="PANTHER" id="PTHR22847:SF637">
    <property type="entry name" value="WD REPEAT DOMAIN 5B"/>
    <property type="match status" value="1"/>
</dbReference>
<dbReference type="Proteomes" id="UP000800200">
    <property type="component" value="Unassembled WGS sequence"/>
</dbReference>
<dbReference type="Gene3D" id="2.130.10.10">
    <property type="entry name" value="YVTN repeat-like/Quinoprotein amine dehydrogenase"/>
    <property type="match status" value="1"/>
</dbReference>
<reference evidence="7" key="1">
    <citation type="journal article" date="2020" name="Stud. Mycol.">
        <title>101 Dothideomycetes genomes: a test case for predicting lifestyles and emergence of pathogens.</title>
        <authorList>
            <person name="Haridas S."/>
            <person name="Albert R."/>
            <person name="Binder M."/>
            <person name="Bloem J."/>
            <person name="Labutti K."/>
            <person name="Salamov A."/>
            <person name="Andreopoulos B."/>
            <person name="Baker S."/>
            <person name="Barry K."/>
            <person name="Bills G."/>
            <person name="Bluhm B."/>
            <person name="Cannon C."/>
            <person name="Castanera R."/>
            <person name="Culley D."/>
            <person name="Daum C."/>
            <person name="Ezra D."/>
            <person name="Gonzalez J."/>
            <person name="Henrissat B."/>
            <person name="Kuo A."/>
            <person name="Liang C."/>
            <person name="Lipzen A."/>
            <person name="Lutzoni F."/>
            <person name="Magnuson J."/>
            <person name="Mondo S."/>
            <person name="Nolan M."/>
            <person name="Ohm R."/>
            <person name="Pangilinan J."/>
            <person name="Park H.-J."/>
            <person name="Ramirez L."/>
            <person name="Alfaro M."/>
            <person name="Sun H."/>
            <person name="Tritt A."/>
            <person name="Yoshinaga Y."/>
            <person name="Zwiers L.-H."/>
            <person name="Turgeon B."/>
            <person name="Goodwin S."/>
            <person name="Spatafora J."/>
            <person name="Crous P."/>
            <person name="Grigoriev I."/>
        </authorList>
    </citation>
    <scope>NUCLEOTIDE SEQUENCE</scope>
    <source>
        <strain evidence="7">CBS 207.26</strain>
    </source>
</reference>
<dbReference type="Pfam" id="PF00400">
    <property type="entry name" value="WD40"/>
    <property type="match status" value="1"/>
</dbReference>
<dbReference type="PROSITE" id="PS50082">
    <property type="entry name" value="WD_REPEATS_2"/>
    <property type="match status" value="1"/>
</dbReference>
<evidence type="ECO:0000313" key="7">
    <source>
        <dbReference type="EMBL" id="KAF2190074.1"/>
    </source>
</evidence>
<keyword evidence="2" id="KW-0677">Repeat</keyword>
<proteinExistence type="inferred from homology"/>
<evidence type="ECO:0000256" key="1">
    <source>
        <dbReference type="ARBA" id="ARBA00022574"/>
    </source>
</evidence>
<name>A0A6A6EEA5_9PEZI</name>
<protein>
    <recommendedName>
        <fullName evidence="4">Mitochondrial division protein 1</fullName>
    </recommendedName>
</protein>
<accession>A0A6A6EEA5</accession>
<dbReference type="SMART" id="SM00320">
    <property type="entry name" value="WD40"/>
    <property type="match status" value="1"/>
</dbReference>